<dbReference type="EMBL" id="UYSL01020426">
    <property type="protein sequence ID" value="VDL74555.1"/>
    <property type="molecule type" value="Genomic_DNA"/>
</dbReference>
<sequence>MNLPPTCVRQLRHPTSDEPRLALESRAIQASRVQLDRLLPLGQHEPQGVRFLDLLERANRRNPALLDAFYHDYGNQKMELRRQSPTALALMSLERLV</sequence>
<accession>A0A0N4Y4V8</accession>
<evidence type="ECO:0000313" key="1">
    <source>
        <dbReference type="EMBL" id="VDL74555.1"/>
    </source>
</evidence>
<evidence type="ECO:0000313" key="3">
    <source>
        <dbReference type="WBParaSite" id="NBR_0001096501-mRNA-1"/>
    </source>
</evidence>
<dbReference type="WBParaSite" id="NBR_0001096501-mRNA-1">
    <property type="protein sequence ID" value="NBR_0001096501-mRNA-1"/>
    <property type="gene ID" value="NBR_0001096501"/>
</dbReference>
<keyword evidence="2" id="KW-1185">Reference proteome</keyword>
<reference evidence="3" key="1">
    <citation type="submission" date="2017-02" db="UniProtKB">
        <authorList>
            <consortium name="WormBaseParasite"/>
        </authorList>
    </citation>
    <scope>IDENTIFICATION</scope>
</reference>
<name>A0A0N4Y4V8_NIPBR</name>
<evidence type="ECO:0000313" key="2">
    <source>
        <dbReference type="Proteomes" id="UP000271162"/>
    </source>
</evidence>
<gene>
    <name evidence="1" type="ORF">NBR_LOCUS10966</name>
</gene>
<organism evidence="3">
    <name type="scientific">Nippostrongylus brasiliensis</name>
    <name type="common">Rat hookworm</name>
    <dbReference type="NCBI Taxonomy" id="27835"/>
    <lineage>
        <taxon>Eukaryota</taxon>
        <taxon>Metazoa</taxon>
        <taxon>Ecdysozoa</taxon>
        <taxon>Nematoda</taxon>
        <taxon>Chromadorea</taxon>
        <taxon>Rhabditida</taxon>
        <taxon>Rhabditina</taxon>
        <taxon>Rhabditomorpha</taxon>
        <taxon>Strongyloidea</taxon>
        <taxon>Heligmosomidae</taxon>
        <taxon>Nippostrongylus</taxon>
    </lineage>
</organism>
<proteinExistence type="predicted"/>
<protein>
    <submittedName>
        <fullName evidence="3">SAM-dependent methyltransferase</fullName>
    </submittedName>
</protein>
<dbReference type="Proteomes" id="UP000271162">
    <property type="component" value="Unassembled WGS sequence"/>
</dbReference>
<reference evidence="1 2" key="2">
    <citation type="submission" date="2018-11" db="EMBL/GenBank/DDBJ databases">
        <authorList>
            <consortium name="Pathogen Informatics"/>
        </authorList>
    </citation>
    <scope>NUCLEOTIDE SEQUENCE [LARGE SCALE GENOMIC DNA]</scope>
</reference>
<dbReference type="AlphaFoldDB" id="A0A0N4Y4V8"/>